<name>A0AAJ8JRZ9_9TREE</name>
<dbReference type="InterPro" id="IPR036005">
    <property type="entry name" value="Creatinase/aminopeptidase-like"/>
</dbReference>
<dbReference type="AlphaFoldDB" id="A0AAJ8JRZ9"/>
<dbReference type="Pfam" id="PF16188">
    <property type="entry name" value="Peptidase_M24_C"/>
    <property type="match status" value="1"/>
</dbReference>
<comment type="cofactor">
    <cofactor evidence="1">
        <name>Mn(2+)</name>
        <dbReference type="ChEBI" id="CHEBI:29035"/>
    </cofactor>
</comment>
<dbReference type="Gene3D" id="3.90.230.10">
    <property type="entry name" value="Creatinase/methionine aminopeptidase superfamily"/>
    <property type="match status" value="1"/>
</dbReference>
<dbReference type="Proteomes" id="UP000094043">
    <property type="component" value="Chromosome 3"/>
</dbReference>
<feature type="domain" description="Peptidase M24" evidence="8">
    <location>
        <begin position="377"/>
        <end position="587"/>
    </location>
</feature>
<dbReference type="PANTHER" id="PTHR43763:SF6">
    <property type="entry name" value="XAA-PRO AMINOPEPTIDASE 1"/>
    <property type="match status" value="1"/>
</dbReference>
<proteinExistence type="inferred from homology"/>
<evidence type="ECO:0000259" key="9">
    <source>
        <dbReference type="Pfam" id="PF01321"/>
    </source>
</evidence>
<evidence type="ECO:0000256" key="2">
    <source>
        <dbReference type="ARBA" id="ARBA00008766"/>
    </source>
</evidence>
<feature type="region of interest" description="Disordered" evidence="7">
    <location>
        <begin position="295"/>
        <end position="323"/>
    </location>
</feature>
<dbReference type="InterPro" id="IPR000587">
    <property type="entry name" value="Creatinase_N"/>
</dbReference>
<dbReference type="GO" id="GO:0046872">
    <property type="term" value="F:metal ion binding"/>
    <property type="evidence" value="ECO:0007669"/>
    <property type="project" value="UniProtKB-KW"/>
</dbReference>
<reference evidence="11" key="2">
    <citation type="journal article" date="2022" name="Elife">
        <title>Obligate sexual reproduction of a homothallic fungus closely related to the Cryptococcus pathogenic species complex.</title>
        <authorList>
            <person name="Passer A.R."/>
            <person name="Clancey S.A."/>
            <person name="Shea T."/>
            <person name="David-Palma M."/>
            <person name="Averette A.F."/>
            <person name="Boekhout T."/>
            <person name="Porcel B.M."/>
            <person name="Nowrousian M."/>
            <person name="Cuomo C.A."/>
            <person name="Sun S."/>
            <person name="Heitman J."/>
            <person name="Coelho M.A."/>
        </authorList>
    </citation>
    <scope>NUCLEOTIDE SEQUENCE</scope>
    <source>
        <strain evidence="11">CBS 7841</strain>
    </source>
</reference>
<dbReference type="InterPro" id="IPR000994">
    <property type="entry name" value="Pept_M24"/>
</dbReference>
<dbReference type="InterPro" id="IPR032416">
    <property type="entry name" value="Peptidase_M24_C"/>
</dbReference>
<dbReference type="InterPro" id="IPR029149">
    <property type="entry name" value="Creatin/AminoP/Spt16_N"/>
</dbReference>
<gene>
    <name evidence="11" type="ORF">L203_102556</name>
</gene>
<dbReference type="CDD" id="cd01085">
    <property type="entry name" value="APP"/>
    <property type="match status" value="1"/>
</dbReference>
<evidence type="ECO:0000256" key="4">
    <source>
        <dbReference type="ARBA" id="ARBA00022801"/>
    </source>
</evidence>
<feature type="domain" description="Peptidase M24 C-terminal" evidence="10">
    <location>
        <begin position="605"/>
        <end position="668"/>
    </location>
</feature>
<feature type="domain" description="Creatinase N-terminal" evidence="9">
    <location>
        <begin position="9"/>
        <end position="131"/>
    </location>
</feature>
<evidence type="ECO:0000259" key="10">
    <source>
        <dbReference type="Pfam" id="PF16188"/>
    </source>
</evidence>
<evidence type="ECO:0000256" key="7">
    <source>
        <dbReference type="SAM" id="MobiDB-lite"/>
    </source>
</evidence>
<sequence length="669" mass="75283">MALSSMDKLNSIRVLMKEHKIDAYVVPSEDAHASEYLAPCDNRRAYLTGFTGSAGCAVITFDQAWCWTDGRYWLQAEKQLGEGWRLKKSGLPGTPTWSQWLVQSLSSTARIGIDPTLIPYSEAESLMTSLSIDNSSSLRENTQDAGEVIGDRLVSTPNLVDKVWETDTCFPRPAYSSKPIFQLSESFAGEALSSKLARIRDRLKKIGSPGIVVSTLDEAAWVFNLRGSDIPYNPVFFAYALITTEECTLFLNLSSLSDGIRTYLHSNGVAVLNYDRIWTSLQHWQANLVLMGQGKKHRRKEKEHEDVRQKEGRTDTVKATAATDEDKEEKLEKTNKVLIGTKTSWAVVRCLGPKNVLVRRSFIEDFKARKNVVELEGFRRCHIRDGVAVIRYLAWLEQVLKNDEEWSEYDAAQVLEKFRKQGEYFMGLSFETISSTGPNGAIIHYAAPAQGSSIIRQDQMYLCDSGAQYLDGTTDVTRTVHFGQPTLEQKRAFTRVLQGHIGIDTIIFPRGTTGYVLDVLARRPLWSDGLDYRHSTSHGVGSFLNVHEGPQGVGQRPAFNQVALEEGMVISNEPGYYKDGEWGIRIEGLDIIERRETRENFGNKGWLGFERITMVPIQTSLIEVSLLSAEERAWINGYHEDIYSKVFPELKKIGDFCAIAWLDAACKII</sequence>
<dbReference type="PROSITE" id="PS00491">
    <property type="entry name" value="PROLINE_PEPTIDASE"/>
    <property type="match status" value="1"/>
</dbReference>
<keyword evidence="4" id="KW-0378">Hydrolase</keyword>
<evidence type="ECO:0000313" key="11">
    <source>
        <dbReference type="EMBL" id="WVN87378.1"/>
    </source>
</evidence>
<dbReference type="SUPFAM" id="SSF55920">
    <property type="entry name" value="Creatinase/aminopeptidase"/>
    <property type="match status" value="1"/>
</dbReference>
<dbReference type="FunFam" id="3.40.350.10:FF:000003">
    <property type="entry name" value="Xaa-pro aminopeptidase P"/>
    <property type="match status" value="1"/>
</dbReference>
<evidence type="ECO:0000256" key="5">
    <source>
        <dbReference type="ARBA" id="ARBA00023211"/>
    </source>
</evidence>
<reference evidence="11" key="3">
    <citation type="submission" date="2024-01" db="EMBL/GenBank/DDBJ databases">
        <authorList>
            <person name="Coelho M.A."/>
            <person name="David-Palma M."/>
            <person name="Shea T."/>
            <person name="Sun S."/>
            <person name="Cuomo C.A."/>
            <person name="Heitman J."/>
        </authorList>
    </citation>
    <scope>NUCLEOTIDE SEQUENCE</scope>
    <source>
        <strain evidence="11">CBS 7841</strain>
    </source>
</reference>
<dbReference type="EMBL" id="CP143786">
    <property type="protein sequence ID" value="WVN87378.1"/>
    <property type="molecule type" value="Genomic_DNA"/>
</dbReference>
<dbReference type="KEGG" id="cdep:91086768"/>
<dbReference type="GeneID" id="91086768"/>
<dbReference type="InterPro" id="IPR033740">
    <property type="entry name" value="Pept_M24B"/>
</dbReference>
<protein>
    <recommendedName>
        <fullName evidence="13">Xaa-Pro aminopeptidase</fullName>
    </recommendedName>
</protein>
<dbReference type="Gene3D" id="3.40.350.10">
    <property type="entry name" value="Creatinase/prolidase N-terminal domain"/>
    <property type="match status" value="2"/>
</dbReference>
<dbReference type="PANTHER" id="PTHR43763">
    <property type="entry name" value="XAA-PRO AMINOPEPTIDASE 1"/>
    <property type="match status" value="1"/>
</dbReference>
<evidence type="ECO:0000313" key="12">
    <source>
        <dbReference type="Proteomes" id="UP000094043"/>
    </source>
</evidence>
<dbReference type="InterPro" id="IPR001131">
    <property type="entry name" value="Peptidase_M24B_aminopep-P_CS"/>
</dbReference>
<feature type="compositionally biased region" description="Basic and acidic residues" evidence="7">
    <location>
        <begin position="302"/>
        <end position="316"/>
    </location>
</feature>
<dbReference type="InterPro" id="IPR050422">
    <property type="entry name" value="X-Pro_aminopeptidase_P"/>
</dbReference>
<dbReference type="FunFam" id="3.90.230.10:FF:000007">
    <property type="entry name" value="Xaa-Pro aminopeptidase P"/>
    <property type="match status" value="1"/>
</dbReference>
<evidence type="ECO:0008006" key="13">
    <source>
        <dbReference type="Google" id="ProtNLM"/>
    </source>
</evidence>
<accession>A0AAJ8JRZ9</accession>
<dbReference type="Pfam" id="PF16189">
    <property type="entry name" value="Creatinase_N_2"/>
    <property type="match status" value="1"/>
</dbReference>
<evidence type="ECO:0000256" key="3">
    <source>
        <dbReference type="ARBA" id="ARBA00022723"/>
    </source>
</evidence>
<dbReference type="RefSeq" id="XP_066068078.1">
    <property type="nucleotide sequence ID" value="XM_066211981.1"/>
</dbReference>
<dbReference type="SUPFAM" id="SSF53092">
    <property type="entry name" value="Creatinase/prolidase N-terminal domain"/>
    <property type="match status" value="1"/>
</dbReference>
<organism evidence="11 12">
    <name type="scientific">Cryptococcus depauperatus CBS 7841</name>
    <dbReference type="NCBI Taxonomy" id="1295531"/>
    <lineage>
        <taxon>Eukaryota</taxon>
        <taxon>Fungi</taxon>
        <taxon>Dikarya</taxon>
        <taxon>Basidiomycota</taxon>
        <taxon>Agaricomycotina</taxon>
        <taxon>Tremellomycetes</taxon>
        <taxon>Tremellales</taxon>
        <taxon>Cryptococcaceae</taxon>
        <taxon>Cryptococcus</taxon>
    </lineage>
</organism>
<dbReference type="Pfam" id="PF01321">
    <property type="entry name" value="Creatinase_N"/>
    <property type="match status" value="1"/>
</dbReference>
<dbReference type="GO" id="GO:0070006">
    <property type="term" value="F:metalloaminopeptidase activity"/>
    <property type="evidence" value="ECO:0007669"/>
    <property type="project" value="InterPro"/>
</dbReference>
<keyword evidence="3 6" id="KW-0479">Metal-binding</keyword>
<keyword evidence="12" id="KW-1185">Reference proteome</keyword>
<reference evidence="11" key="1">
    <citation type="submission" date="2016-06" db="EMBL/GenBank/DDBJ databases">
        <authorList>
            <person name="Cuomo C."/>
            <person name="Litvintseva A."/>
            <person name="Heitman J."/>
            <person name="Chen Y."/>
            <person name="Sun S."/>
            <person name="Springer D."/>
            <person name="Dromer F."/>
            <person name="Young S."/>
            <person name="Zeng Q."/>
            <person name="Chapman S."/>
            <person name="Gujja S."/>
            <person name="Saif S."/>
            <person name="Birren B."/>
        </authorList>
    </citation>
    <scope>NUCLEOTIDE SEQUENCE</scope>
    <source>
        <strain evidence="11">CBS 7841</strain>
    </source>
</reference>
<comment type="similarity">
    <text evidence="2 6">Belongs to the peptidase M24B family.</text>
</comment>
<evidence type="ECO:0000256" key="6">
    <source>
        <dbReference type="RuleBase" id="RU000590"/>
    </source>
</evidence>
<dbReference type="GO" id="GO:0005737">
    <property type="term" value="C:cytoplasm"/>
    <property type="evidence" value="ECO:0007669"/>
    <property type="project" value="UniProtKB-ARBA"/>
</dbReference>
<keyword evidence="5" id="KW-0464">Manganese</keyword>
<evidence type="ECO:0000259" key="8">
    <source>
        <dbReference type="Pfam" id="PF00557"/>
    </source>
</evidence>
<dbReference type="Pfam" id="PF00557">
    <property type="entry name" value="Peptidase_M24"/>
    <property type="match status" value="1"/>
</dbReference>
<evidence type="ECO:0000256" key="1">
    <source>
        <dbReference type="ARBA" id="ARBA00001936"/>
    </source>
</evidence>